<reference evidence="3" key="1">
    <citation type="submission" date="2021-02" db="EMBL/GenBank/DDBJ databases">
        <authorList>
            <person name="Nowell W R."/>
        </authorList>
    </citation>
    <scope>NUCLEOTIDE SEQUENCE</scope>
</reference>
<accession>A0A819ESG8</accession>
<feature type="compositionally biased region" description="Polar residues" evidence="1">
    <location>
        <begin position="20"/>
        <end position="30"/>
    </location>
</feature>
<protein>
    <submittedName>
        <fullName evidence="3">Uncharacterized protein</fullName>
    </submittedName>
</protein>
<dbReference type="EMBL" id="CAJOBF010000690">
    <property type="protein sequence ID" value="CAF3854789.1"/>
    <property type="molecule type" value="Genomic_DNA"/>
</dbReference>
<feature type="compositionally biased region" description="Polar residues" evidence="1">
    <location>
        <begin position="38"/>
        <end position="54"/>
    </location>
</feature>
<name>A0A819ESG8_9BILA</name>
<organism evidence="3 4">
    <name type="scientific">Rotaria magnacalcarata</name>
    <dbReference type="NCBI Taxonomy" id="392030"/>
    <lineage>
        <taxon>Eukaryota</taxon>
        <taxon>Metazoa</taxon>
        <taxon>Spiralia</taxon>
        <taxon>Gnathifera</taxon>
        <taxon>Rotifera</taxon>
        <taxon>Eurotatoria</taxon>
        <taxon>Bdelloidea</taxon>
        <taxon>Philodinida</taxon>
        <taxon>Philodinidae</taxon>
        <taxon>Rotaria</taxon>
    </lineage>
</organism>
<feature type="region of interest" description="Disordered" evidence="1">
    <location>
        <begin position="20"/>
        <end position="102"/>
    </location>
</feature>
<feature type="compositionally biased region" description="Low complexity" evidence="1">
    <location>
        <begin position="55"/>
        <end position="82"/>
    </location>
</feature>
<evidence type="ECO:0000313" key="3">
    <source>
        <dbReference type="EMBL" id="CAF3854789.1"/>
    </source>
</evidence>
<sequence length="175" mass="18541">MSIQSLIVLSLLGLAVTVLSAPSPSDSNDVTPAENGPATKSPSPSQPDRNSPSRTPSGLLSSSKGSTPSRGPTSSGASTPSGVISSSKGPTPFGVLSSAKSPTTSGVLRFEHDCGTLVNSHPRRKHEVTVYHQHRYLTEDWYYYQVAAHTKVSPLTDTNRPKKIILDDLSWTDGL</sequence>
<feature type="signal peptide" evidence="2">
    <location>
        <begin position="1"/>
        <end position="20"/>
    </location>
</feature>
<comment type="caution">
    <text evidence="3">The sequence shown here is derived from an EMBL/GenBank/DDBJ whole genome shotgun (WGS) entry which is preliminary data.</text>
</comment>
<proteinExistence type="predicted"/>
<dbReference type="AlphaFoldDB" id="A0A819ESG8"/>
<evidence type="ECO:0000313" key="4">
    <source>
        <dbReference type="Proteomes" id="UP000663842"/>
    </source>
</evidence>
<gene>
    <name evidence="3" type="ORF">UXM345_LOCUS8036</name>
</gene>
<keyword evidence="2" id="KW-0732">Signal</keyword>
<evidence type="ECO:0000256" key="2">
    <source>
        <dbReference type="SAM" id="SignalP"/>
    </source>
</evidence>
<feature type="chain" id="PRO_5032369154" evidence="2">
    <location>
        <begin position="21"/>
        <end position="175"/>
    </location>
</feature>
<evidence type="ECO:0000256" key="1">
    <source>
        <dbReference type="SAM" id="MobiDB-lite"/>
    </source>
</evidence>
<dbReference type="Proteomes" id="UP000663842">
    <property type="component" value="Unassembled WGS sequence"/>
</dbReference>